<evidence type="ECO:0000313" key="3">
    <source>
        <dbReference type="Proteomes" id="UP000049222"/>
    </source>
</evidence>
<dbReference type="OrthoDB" id="7876889at2"/>
<dbReference type="RefSeq" id="WP_055084896.1">
    <property type="nucleotide sequence ID" value="NZ_CXSU01000012.1"/>
</dbReference>
<dbReference type="PANTHER" id="PTHR36505">
    <property type="entry name" value="BLR1072 PROTEIN"/>
    <property type="match status" value="1"/>
</dbReference>
<name>A0A0M6YLA3_9RHOB</name>
<proteinExistence type="predicted"/>
<organism evidence="2 3">
    <name type="scientific">Jannaschia donghaensis</name>
    <dbReference type="NCBI Taxonomy" id="420998"/>
    <lineage>
        <taxon>Bacteria</taxon>
        <taxon>Pseudomonadati</taxon>
        <taxon>Pseudomonadota</taxon>
        <taxon>Alphaproteobacteria</taxon>
        <taxon>Rhodobacterales</taxon>
        <taxon>Roseobacteraceae</taxon>
        <taxon>Jannaschia</taxon>
    </lineage>
</organism>
<feature type="region of interest" description="Disordered" evidence="1">
    <location>
        <begin position="77"/>
        <end position="98"/>
    </location>
</feature>
<dbReference type="Gene3D" id="2.30.30.240">
    <property type="entry name" value="PRC-barrel domain"/>
    <property type="match status" value="1"/>
</dbReference>
<dbReference type="Proteomes" id="UP000049222">
    <property type="component" value="Unassembled WGS sequence"/>
</dbReference>
<evidence type="ECO:0000313" key="2">
    <source>
        <dbReference type="EMBL" id="CTQ49836.1"/>
    </source>
</evidence>
<dbReference type="InterPro" id="IPR011033">
    <property type="entry name" value="PRC_barrel-like_sf"/>
</dbReference>
<reference evidence="2 3" key="1">
    <citation type="submission" date="2015-07" db="EMBL/GenBank/DDBJ databases">
        <authorList>
            <person name="Noorani M."/>
        </authorList>
    </citation>
    <scope>NUCLEOTIDE SEQUENCE [LARGE SCALE GENOMIC DNA]</scope>
    <source>
        <strain evidence="2 3">CECT 7802</strain>
    </source>
</reference>
<dbReference type="EMBL" id="CXSU01000012">
    <property type="protein sequence ID" value="CTQ49836.1"/>
    <property type="molecule type" value="Genomic_DNA"/>
</dbReference>
<keyword evidence="3" id="KW-1185">Reference proteome</keyword>
<dbReference type="PANTHER" id="PTHR36505:SF1">
    <property type="entry name" value="BLR1072 PROTEIN"/>
    <property type="match status" value="1"/>
</dbReference>
<sequence length="98" mass="10375">MDHSKHIPMTDAELTAQNLKGANVYGPGDENIGDISHLHGTPPNAQVVLDVGGFLGIGAKTVALPLSSLNFMRDESGTAHATTTMTKDQLKNLPEHTD</sequence>
<dbReference type="STRING" id="420998.JDO7802_01853"/>
<evidence type="ECO:0000256" key="1">
    <source>
        <dbReference type="SAM" id="MobiDB-lite"/>
    </source>
</evidence>
<accession>A0A0M6YLA3</accession>
<dbReference type="AlphaFoldDB" id="A0A0M6YLA3"/>
<protein>
    <submittedName>
        <fullName evidence="2">Uncharacterized protein</fullName>
    </submittedName>
</protein>
<gene>
    <name evidence="2" type="ORF">JDO7802_01853</name>
</gene>
<dbReference type="SUPFAM" id="SSF50346">
    <property type="entry name" value="PRC-barrel domain"/>
    <property type="match status" value="1"/>
</dbReference>
<feature type="compositionally biased region" description="Basic and acidic residues" evidence="1">
    <location>
        <begin position="88"/>
        <end position="98"/>
    </location>
</feature>